<sequence length="101" mass="10992">MAATRLAIREAKRLAGDDVPLHIVGFSNGGALAMKYTLDALDDPRLTKPQRVVLISPMIGVTSFARFAGIAGWPAIFPAFAKAAWLGIVPEFNPFKYNSFR</sequence>
<name>A0A4U9V7Y7_SERFO</name>
<reference evidence="1" key="1">
    <citation type="submission" date="2019-05" db="EMBL/GenBank/DDBJ databases">
        <authorList>
            <consortium name="Pathogen Informatics"/>
        </authorList>
    </citation>
    <scope>NUCLEOTIDE SEQUENCE [LARGE SCALE GENOMIC DNA]</scope>
    <source>
        <strain evidence="1">NCTC12965</strain>
    </source>
</reference>
<dbReference type="Gene3D" id="3.40.50.1820">
    <property type="entry name" value="alpha/beta hydrolase"/>
    <property type="match status" value="1"/>
</dbReference>
<evidence type="ECO:0008006" key="2">
    <source>
        <dbReference type="Google" id="ProtNLM"/>
    </source>
</evidence>
<dbReference type="SUPFAM" id="SSF53474">
    <property type="entry name" value="alpha/beta-Hydrolases"/>
    <property type="match status" value="1"/>
</dbReference>
<gene>
    <name evidence="1" type="ORF">NCTC12965_04863</name>
</gene>
<dbReference type="EMBL" id="CABEEZ010000106">
    <property type="protein sequence ID" value="VTR42766.1"/>
    <property type="molecule type" value="Genomic_DNA"/>
</dbReference>
<dbReference type="InterPro" id="IPR029058">
    <property type="entry name" value="AB_hydrolase_fold"/>
</dbReference>
<proteinExistence type="predicted"/>
<protein>
    <recommendedName>
        <fullName evidence="2">Serine aminopeptidase S33 domain-containing protein</fullName>
    </recommendedName>
</protein>
<evidence type="ECO:0000313" key="1">
    <source>
        <dbReference type="EMBL" id="VTR42766.1"/>
    </source>
</evidence>
<dbReference type="AlphaFoldDB" id="A0A4U9V7Y7"/>
<accession>A0A4U9V7Y7</accession>
<organism evidence="1">
    <name type="scientific">Serratia fonticola</name>
    <dbReference type="NCBI Taxonomy" id="47917"/>
    <lineage>
        <taxon>Bacteria</taxon>
        <taxon>Pseudomonadati</taxon>
        <taxon>Pseudomonadota</taxon>
        <taxon>Gammaproteobacteria</taxon>
        <taxon>Enterobacterales</taxon>
        <taxon>Yersiniaceae</taxon>
        <taxon>Serratia</taxon>
    </lineage>
</organism>